<sequence length="310" mass="33024">MLSTLLLPPPEAPPVTDLPALLDRAYRAQVAAQEREREAEGLASTDPRRAAGLHAAIRLWVSSAEDLDRAGRAATPETAGWRSKRANRAIEATQVMFEAERVRTLIFDAPQSCPSHLSKARQEFIAPALAAVGDDDASTDLRVMLGNLERRIAGRCPAEPTPPEPKVADDVFRASRARLAVLGTSATAALALGIVAVAEYGWIRTDGPLHRQIQAAAQQTAGYDPNSPDLCKGDWARGTAVEPLCERHQTGRTAMLTTAALSGVFLLTTAVVAVVHGCARRGACESRRSQLRVAGEFAPGGALLQIGGRF</sequence>
<keyword evidence="3" id="KW-1185">Reference proteome</keyword>
<evidence type="ECO:0000313" key="3">
    <source>
        <dbReference type="Proteomes" id="UP001164459"/>
    </source>
</evidence>
<dbReference type="EMBL" id="CP114040">
    <property type="protein sequence ID" value="WAS89978.1"/>
    <property type="molecule type" value="Genomic_DNA"/>
</dbReference>
<dbReference type="Proteomes" id="UP001164459">
    <property type="component" value="Chromosome"/>
</dbReference>
<organism evidence="2 3">
    <name type="scientific">Nannocystis punicea</name>
    <dbReference type="NCBI Taxonomy" id="2995304"/>
    <lineage>
        <taxon>Bacteria</taxon>
        <taxon>Pseudomonadati</taxon>
        <taxon>Myxococcota</taxon>
        <taxon>Polyangia</taxon>
        <taxon>Nannocystales</taxon>
        <taxon>Nannocystaceae</taxon>
        <taxon>Nannocystis</taxon>
    </lineage>
</organism>
<dbReference type="RefSeq" id="WP_269032307.1">
    <property type="nucleotide sequence ID" value="NZ_CP114040.1"/>
</dbReference>
<keyword evidence="1" id="KW-0472">Membrane</keyword>
<evidence type="ECO:0000313" key="2">
    <source>
        <dbReference type="EMBL" id="WAS89978.1"/>
    </source>
</evidence>
<evidence type="ECO:0000256" key="1">
    <source>
        <dbReference type="SAM" id="Phobius"/>
    </source>
</evidence>
<accession>A0ABY7GST3</accession>
<proteinExistence type="predicted"/>
<gene>
    <name evidence="2" type="ORF">O0S08_27610</name>
</gene>
<reference evidence="2" key="1">
    <citation type="submission" date="2022-11" db="EMBL/GenBank/DDBJ databases">
        <title>Minimal conservation of predation-associated metabolite biosynthetic gene clusters underscores biosynthetic potential of Myxococcota including descriptions for ten novel species: Archangium lansinium sp. nov., Myxococcus landrumus sp. nov., Nannocystis bai.</title>
        <authorList>
            <person name="Ahearne A."/>
            <person name="Stevens C."/>
            <person name="Dowd S."/>
        </authorList>
    </citation>
    <scope>NUCLEOTIDE SEQUENCE</scope>
    <source>
        <strain evidence="2">Fl3</strain>
    </source>
</reference>
<name>A0ABY7GST3_9BACT</name>
<protein>
    <submittedName>
        <fullName evidence="2">Uncharacterized protein</fullName>
    </submittedName>
</protein>
<keyword evidence="1" id="KW-0812">Transmembrane</keyword>
<feature type="transmembrane region" description="Helical" evidence="1">
    <location>
        <begin position="259"/>
        <end position="279"/>
    </location>
</feature>
<keyword evidence="1" id="KW-1133">Transmembrane helix</keyword>